<evidence type="ECO:0000313" key="2">
    <source>
        <dbReference type="EMBL" id="KIM81188.1"/>
    </source>
</evidence>
<accession>A0A0C3B4R4</accession>
<name>A0A0C3B4R4_PILCF</name>
<reference evidence="3" key="2">
    <citation type="submission" date="2015-01" db="EMBL/GenBank/DDBJ databases">
        <title>Evolutionary Origins and Diversification of the Mycorrhizal Mutualists.</title>
        <authorList>
            <consortium name="DOE Joint Genome Institute"/>
            <consortium name="Mycorrhizal Genomics Consortium"/>
            <person name="Kohler A."/>
            <person name="Kuo A."/>
            <person name="Nagy L.G."/>
            <person name="Floudas D."/>
            <person name="Copeland A."/>
            <person name="Barry K.W."/>
            <person name="Cichocki N."/>
            <person name="Veneault-Fourrey C."/>
            <person name="LaButti K."/>
            <person name="Lindquist E.A."/>
            <person name="Lipzen A."/>
            <person name="Lundell T."/>
            <person name="Morin E."/>
            <person name="Murat C."/>
            <person name="Riley R."/>
            <person name="Ohm R."/>
            <person name="Sun H."/>
            <person name="Tunlid A."/>
            <person name="Henrissat B."/>
            <person name="Grigoriev I.V."/>
            <person name="Hibbett D.S."/>
            <person name="Martin F."/>
        </authorList>
    </citation>
    <scope>NUCLEOTIDE SEQUENCE [LARGE SCALE GENOMIC DNA]</scope>
    <source>
        <strain evidence="3">F 1598</strain>
    </source>
</reference>
<reference evidence="2 3" key="1">
    <citation type="submission" date="2014-04" db="EMBL/GenBank/DDBJ databases">
        <authorList>
            <consortium name="DOE Joint Genome Institute"/>
            <person name="Kuo A."/>
            <person name="Tarkka M."/>
            <person name="Buscot F."/>
            <person name="Kohler A."/>
            <person name="Nagy L.G."/>
            <person name="Floudas D."/>
            <person name="Copeland A."/>
            <person name="Barry K.W."/>
            <person name="Cichocki N."/>
            <person name="Veneault-Fourrey C."/>
            <person name="LaButti K."/>
            <person name="Lindquist E.A."/>
            <person name="Lipzen A."/>
            <person name="Lundell T."/>
            <person name="Morin E."/>
            <person name="Murat C."/>
            <person name="Sun H."/>
            <person name="Tunlid A."/>
            <person name="Henrissat B."/>
            <person name="Grigoriev I.V."/>
            <person name="Hibbett D.S."/>
            <person name="Martin F."/>
            <person name="Nordberg H.P."/>
            <person name="Cantor M.N."/>
            <person name="Hua S.X."/>
        </authorList>
    </citation>
    <scope>NUCLEOTIDE SEQUENCE [LARGE SCALE GENOMIC DNA]</scope>
    <source>
        <strain evidence="2 3">F 1598</strain>
    </source>
</reference>
<dbReference type="Proteomes" id="UP000054166">
    <property type="component" value="Unassembled WGS sequence"/>
</dbReference>
<feature type="non-terminal residue" evidence="2">
    <location>
        <position position="51"/>
    </location>
</feature>
<sequence>MAASHPAQIPRPVATSLPPSPSTLFLDQRRYTDARDAVYNIVSGSQYNMFV</sequence>
<evidence type="ECO:0000313" key="3">
    <source>
        <dbReference type="Proteomes" id="UP000054166"/>
    </source>
</evidence>
<dbReference type="AlphaFoldDB" id="A0A0C3B4R4"/>
<protein>
    <submittedName>
        <fullName evidence="2">Uncharacterized protein</fullName>
    </submittedName>
</protein>
<dbReference type="HOGENOM" id="CLU_3112067_0_0_1"/>
<dbReference type="EMBL" id="KN833000">
    <property type="protein sequence ID" value="KIM81188.1"/>
    <property type="molecule type" value="Genomic_DNA"/>
</dbReference>
<dbReference type="InParanoid" id="A0A0C3B4R4"/>
<proteinExistence type="predicted"/>
<gene>
    <name evidence="2" type="ORF">PILCRDRAFT_821637</name>
</gene>
<evidence type="ECO:0000256" key="1">
    <source>
        <dbReference type="SAM" id="MobiDB-lite"/>
    </source>
</evidence>
<keyword evidence="3" id="KW-1185">Reference proteome</keyword>
<feature type="region of interest" description="Disordered" evidence="1">
    <location>
        <begin position="1"/>
        <end position="22"/>
    </location>
</feature>
<organism evidence="2 3">
    <name type="scientific">Piloderma croceum (strain F 1598)</name>
    <dbReference type="NCBI Taxonomy" id="765440"/>
    <lineage>
        <taxon>Eukaryota</taxon>
        <taxon>Fungi</taxon>
        <taxon>Dikarya</taxon>
        <taxon>Basidiomycota</taxon>
        <taxon>Agaricomycotina</taxon>
        <taxon>Agaricomycetes</taxon>
        <taxon>Agaricomycetidae</taxon>
        <taxon>Atheliales</taxon>
        <taxon>Atheliaceae</taxon>
        <taxon>Piloderma</taxon>
    </lineage>
</organism>